<keyword evidence="6" id="KW-1185">Reference proteome</keyword>
<keyword evidence="2" id="KW-0238">DNA-binding</keyword>
<dbReference type="InterPro" id="IPR018060">
    <property type="entry name" value="HTH_AraC"/>
</dbReference>
<dbReference type="PANTHER" id="PTHR43280">
    <property type="entry name" value="ARAC-FAMILY TRANSCRIPTIONAL REGULATOR"/>
    <property type="match status" value="1"/>
</dbReference>
<dbReference type="GO" id="GO:0043565">
    <property type="term" value="F:sequence-specific DNA binding"/>
    <property type="evidence" value="ECO:0007669"/>
    <property type="project" value="InterPro"/>
</dbReference>
<comment type="caution">
    <text evidence="5">The sequence shown here is derived from an EMBL/GenBank/DDBJ whole genome shotgun (WGS) entry which is preliminary data.</text>
</comment>
<organism evidence="5 6">
    <name type="scientific">Eubacterium plexicaudatum ASF492</name>
    <dbReference type="NCBI Taxonomy" id="1235802"/>
    <lineage>
        <taxon>Bacteria</taxon>
        <taxon>Bacillati</taxon>
        <taxon>Bacillota</taxon>
        <taxon>Clostridia</taxon>
        <taxon>Eubacteriales</taxon>
        <taxon>Eubacteriaceae</taxon>
        <taxon>Eubacterium</taxon>
    </lineage>
</organism>
<dbReference type="Proteomes" id="UP000012589">
    <property type="component" value="Unassembled WGS sequence"/>
</dbReference>
<dbReference type="Pfam" id="PF12833">
    <property type="entry name" value="HTH_18"/>
    <property type="match status" value="1"/>
</dbReference>
<evidence type="ECO:0000256" key="3">
    <source>
        <dbReference type="ARBA" id="ARBA00023163"/>
    </source>
</evidence>
<protein>
    <recommendedName>
        <fullName evidence="4">HTH araC/xylS-type domain-containing protein</fullName>
    </recommendedName>
</protein>
<dbReference type="eggNOG" id="COG2207">
    <property type="taxonomic scope" value="Bacteria"/>
</dbReference>
<dbReference type="InterPro" id="IPR009057">
    <property type="entry name" value="Homeodomain-like_sf"/>
</dbReference>
<gene>
    <name evidence="5" type="ORF">C823_02291</name>
</gene>
<dbReference type="PANTHER" id="PTHR43280:SF28">
    <property type="entry name" value="HTH-TYPE TRANSCRIPTIONAL ACTIVATOR RHAS"/>
    <property type="match status" value="1"/>
</dbReference>
<evidence type="ECO:0000313" key="6">
    <source>
        <dbReference type="Proteomes" id="UP000012589"/>
    </source>
</evidence>
<evidence type="ECO:0000313" key="5">
    <source>
        <dbReference type="EMBL" id="EMZ27622.1"/>
    </source>
</evidence>
<dbReference type="InterPro" id="IPR020449">
    <property type="entry name" value="Tscrpt_reg_AraC-type_HTH"/>
</dbReference>
<dbReference type="PROSITE" id="PS01124">
    <property type="entry name" value="HTH_ARAC_FAMILY_2"/>
    <property type="match status" value="1"/>
</dbReference>
<evidence type="ECO:0000256" key="1">
    <source>
        <dbReference type="ARBA" id="ARBA00023015"/>
    </source>
</evidence>
<proteinExistence type="predicted"/>
<name>N2ADX6_9FIRM</name>
<dbReference type="SUPFAM" id="SSF46689">
    <property type="entry name" value="Homeodomain-like"/>
    <property type="match status" value="2"/>
</dbReference>
<keyword evidence="3" id="KW-0804">Transcription</keyword>
<dbReference type="HOGENOM" id="CLU_000445_88_3_9"/>
<dbReference type="GO" id="GO:0003700">
    <property type="term" value="F:DNA-binding transcription factor activity"/>
    <property type="evidence" value="ECO:0007669"/>
    <property type="project" value="InterPro"/>
</dbReference>
<reference evidence="5 6" key="1">
    <citation type="journal article" date="2014" name="Genome Announc.">
        <title>Draft genome sequences of the altered schaedler flora, a defined bacterial community from gnotobiotic mice.</title>
        <authorList>
            <person name="Wannemuehler M.J."/>
            <person name="Overstreet A.M."/>
            <person name="Ward D.V."/>
            <person name="Phillips G.J."/>
        </authorList>
    </citation>
    <scope>NUCLEOTIDE SEQUENCE [LARGE SCALE GENOMIC DNA]</scope>
    <source>
        <strain evidence="5 6">ASF492</strain>
    </source>
</reference>
<dbReference type="STRING" id="1235802.C823_02291"/>
<dbReference type="Gene3D" id="1.10.10.60">
    <property type="entry name" value="Homeodomain-like"/>
    <property type="match status" value="2"/>
</dbReference>
<evidence type="ECO:0000259" key="4">
    <source>
        <dbReference type="PROSITE" id="PS01124"/>
    </source>
</evidence>
<dbReference type="PATRIC" id="fig|1235802.3.peg.2430"/>
<dbReference type="EMBL" id="AQFT01000068">
    <property type="protein sequence ID" value="EMZ27622.1"/>
    <property type="molecule type" value="Genomic_DNA"/>
</dbReference>
<dbReference type="PRINTS" id="PR00032">
    <property type="entry name" value="HTHARAC"/>
</dbReference>
<accession>N2ADX6</accession>
<dbReference type="AlphaFoldDB" id="N2ADX6"/>
<sequence>MEKYPYRKNCFSVIPQNCVHTTESTPGTSSSWEYLFIDIDSLLAQICQNGSRRISEITTRINSGAYLKQERENPKIGRTIRSILNLMRRKEDFYLEEAKAEILVLLLNIARENNTCRLPEKTPAKETIPIAQSLDYISMHYMEPLKIKDLASNCHLSESHFRKIFASYMGMGPMEYMNIVRIRAACDLLKRTDDFVSDIAGKCGFATFSTFIRNFKKIMGVSPNEWRKRPDNYEQQLLKAQIHMENGW</sequence>
<evidence type="ECO:0000256" key="2">
    <source>
        <dbReference type="ARBA" id="ARBA00023125"/>
    </source>
</evidence>
<dbReference type="SMART" id="SM00342">
    <property type="entry name" value="HTH_ARAC"/>
    <property type="match status" value="1"/>
</dbReference>
<keyword evidence="1" id="KW-0805">Transcription regulation</keyword>
<feature type="domain" description="HTH araC/xylS-type" evidence="4">
    <location>
        <begin position="131"/>
        <end position="229"/>
    </location>
</feature>